<dbReference type="Gene3D" id="3.40.50.300">
    <property type="entry name" value="P-loop containing nucleotide triphosphate hydrolases"/>
    <property type="match status" value="1"/>
</dbReference>
<dbReference type="AlphaFoldDB" id="A0A2P7EH30"/>
<gene>
    <name evidence="6" type="ORF">C7K08_02370</name>
</gene>
<keyword evidence="4" id="KW-0067">ATP-binding</keyword>
<dbReference type="Pfam" id="PF00176">
    <property type="entry name" value="SNF2-rel_dom"/>
    <property type="match status" value="2"/>
</dbReference>
<dbReference type="InterPro" id="IPR027417">
    <property type="entry name" value="P-loop_NTPase"/>
</dbReference>
<dbReference type="SMART" id="SM00490">
    <property type="entry name" value="HELICc"/>
    <property type="match status" value="1"/>
</dbReference>
<dbReference type="CDD" id="cd18793">
    <property type="entry name" value="SF2_C_SNF"/>
    <property type="match status" value="1"/>
</dbReference>
<keyword evidence="1" id="KW-0547">Nucleotide-binding</keyword>
<dbReference type="PANTHER" id="PTHR45766:SF3">
    <property type="entry name" value="DNA ANNEALING HELICASE AND ENDONUCLEASE ZRANB3"/>
    <property type="match status" value="1"/>
</dbReference>
<dbReference type="GO" id="GO:0006281">
    <property type="term" value="P:DNA repair"/>
    <property type="evidence" value="ECO:0007669"/>
    <property type="project" value="TreeGrafter"/>
</dbReference>
<evidence type="ECO:0000256" key="1">
    <source>
        <dbReference type="ARBA" id="ARBA00022741"/>
    </source>
</evidence>
<dbReference type="SUPFAM" id="SSF52540">
    <property type="entry name" value="P-loop containing nucleoside triphosphate hydrolases"/>
    <property type="match status" value="2"/>
</dbReference>
<feature type="domain" description="Helicase C-terminal" evidence="5">
    <location>
        <begin position="339"/>
        <end position="499"/>
    </location>
</feature>
<dbReference type="InterPro" id="IPR001650">
    <property type="entry name" value="Helicase_C-like"/>
</dbReference>
<dbReference type="GO" id="GO:0031297">
    <property type="term" value="P:replication fork processing"/>
    <property type="evidence" value="ECO:0007669"/>
    <property type="project" value="TreeGrafter"/>
</dbReference>
<proteinExistence type="predicted"/>
<dbReference type="GO" id="GO:0004386">
    <property type="term" value="F:helicase activity"/>
    <property type="evidence" value="ECO:0007669"/>
    <property type="project" value="UniProtKB-KW"/>
</dbReference>
<evidence type="ECO:0000259" key="5">
    <source>
        <dbReference type="PROSITE" id="PS51194"/>
    </source>
</evidence>
<evidence type="ECO:0000256" key="2">
    <source>
        <dbReference type="ARBA" id="ARBA00022801"/>
    </source>
</evidence>
<sequence length="501" mass="56058">MRRIRPRGFWHSRHQGWLFPFEAAQLLKNQFGAHFPIDPALQQWLEAVDHPLPPLPTHANLVAAADLNAPLSDGRQLLRHQRAGVRWLLARRGAVLADEMGLGKTITALAAARSLLRCSDSRLLVVAPVALHQHWQREALSLELAPQLLSWARLPQEPPPAGVVLLVDEAHFAQNIDAKRTQALLRLARHPRMRAVWLLSGTPLKNGRPVQLLPLLMAIGHPLARDRRAYEELFCNGHWRQAGARMVWDCQGASRLEELQRLLRPQLLFRRKADCLDLPPKLRCFRPVLLAASQQKRLDLALQQRLENYRQRATAGLVRSDAETLALLTAMRRLCALQKLPAAISLVQQLRAAGEAVVLFSSFVAPLAQLQRFLGGELLTGQVPLLQRQQRLLRFQAGSSDLLLATYGVGGIGLGLERASQVVLLERPWTPGDAEQAEDRCHRLGSKSTVTSHWLQLGSADALIDALILSKADRIEVVLAGRRRLLQRQPLAKMLNEILQE</sequence>
<dbReference type="PANTHER" id="PTHR45766">
    <property type="entry name" value="DNA ANNEALING HELICASE AND ENDONUCLEASE ZRANB3 FAMILY MEMBER"/>
    <property type="match status" value="1"/>
</dbReference>
<evidence type="ECO:0000313" key="6">
    <source>
        <dbReference type="EMBL" id="PSI02546.1"/>
    </source>
</evidence>
<name>A0A2P7EH30_9SYNE</name>
<comment type="caution">
    <text evidence="6">The sequence shown here is derived from an EMBL/GenBank/DDBJ whole genome shotgun (WGS) entry which is preliminary data.</text>
</comment>
<evidence type="ECO:0000313" key="7">
    <source>
        <dbReference type="Proteomes" id="UP000240206"/>
    </source>
</evidence>
<evidence type="ECO:0000256" key="4">
    <source>
        <dbReference type="ARBA" id="ARBA00022840"/>
    </source>
</evidence>
<protein>
    <submittedName>
        <fullName evidence="6">Helicase</fullName>
    </submittedName>
</protein>
<reference evidence="7" key="1">
    <citation type="submission" date="2018-03" db="EMBL/GenBank/DDBJ databases">
        <title>Ecological and genomic features of two cosmopolitan and abundant freshwater picocyanobacteria.</title>
        <authorList>
            <person name="Cabello-Yeves P.J."/>
            <person name="Picazo A."/>
            <person name="Camacho A."/>
            <person name="Callieri C."/>
            <person name="Rosselli R."/>
            <person name="Roda-Garcia J."/>
            <person name="Coutinho F.H."/>
            <person name="Rodriguez-Valera F."/>
        </authorList>
    </citation>
    <scope>NUCLEOTIDE SEQUENCE [LARGE SCALE GENOMIC DNA]</scope>
    <source>
        <strain evidence="7">Tous</strain>
    </source>
</reference>
<dbReference type="SMART" id="SM00487">
    <property type="entry name" value="DEXDc"/>
    <property type="match status" value="1"/>
</dbReference>
<dbReference type="PROSITE" id="PS51194">
    <property type="entry name" value="HELICASE_CTER"/>
    <property type="match status" value="1"/>
</dbReference>
<keyword evidence="3 6" id="KW-0347">Helicase</keyword>
<dbReference type="GO" id="GO:0016787">
    <property type="term" value="F:hydrolase activity"/>
    <property type="evidence" value="ECO:0007669"/>
    <property type="project" value="UniProtKB-KW"/>
</dbReference>
<keyword evidence="7" id="KW-1185">Reference proteome</keyword>
<accession>A0A2P7EH30</accession>
<dbReference type="GO" id="GO:0005524">
    <property type="term" value="F:ATP binding"/>
    <property type="evidence" value="ECO:0007669"/>
    <property type="project" value="InterPro"/>
</dbReference>
<dbReference type="STRING" id="1910958.BTM30_04390"/>
<dbReference type="Pfam" id="PF00271">
    <property type="entry name" value="Helicase_C"/>
    <property type="match status" value="1"/>
</dbReference>
<dbReference type="InterPro" id="IPR000330">
    <property type="entry name" value="SNF2_N"/>
</dbReference>
<organism evidence="6 7">
    <name type="scientific">Synechococcus lacustris str. Tous</name>
    <dbReference type="NCBI Taxonomy" id="1910958"/>
    <lineage>
        <taxon>Bacteria</taxon>
        <taxon>Bacillati</taxon>
        <taxon>Cyanobacteriota</taxon>
        <taxon>Cyanophyceae</taxon>
        <taxon>Synechococcales</taxon>
        <taxon>Synechococcaceae</taxon>
        <taxon>Synechococcus</taxon>
    </lineage>
</organism>
<dbReference type="InterPro" id="IPR038718">
    <property type="entry name" value="SNF2-like_sf"/>
</dbReference>
<dbReference type="EMBL" id="PXVC01000005">
    <property type="protein sequence ID" value="PSI02546.1"/>
    <property type="molecule type" value="Genomic_DNA"/>
</dbReference>
<dbReference type="InterPro" id="IPR014001">
    <property type="entry name" value="Helicase_ATP-bd"/>
</dbReference>
<keyword evidence="2" id="KW-0378">Hydrolase</keyword>
<evidence type="ECO:0000256" key="3">
    <source>
        <dbReference type="ARBA" id="ARBA00022806"/>
    </source>
</evidence>
<dbReference type="Proteomes" id="UP000240206">
    <property type="component" value="Unassembled WGS sequence"/>
</dbReference>
<dbReference type="InterPro" id="IPR049730">
    <property type="entry name" value="SNF2/RAD54-like_C"/>
</dbReference>
<dbReference type="Gene3D" id="3.40.50.10810">
    <property type="entry name" value="Tandem AAA-ATPase domain"/>
    <property type="match status" value="2"/>
</dbReference>